<dbReference type="InterPro" id="IPR004792">
    <property type="entry name" value="BaiN-like"/>
</dbReference>
<keyword evidence="3" id="KW-0274">FAD</keyword>
<dbReference type="Pfam" id="PF22780">
    <property type="entry name" value="HI0933_like_1st"/>
    <property type="match status" value="1"/>
</dbReference>
<dbReference type="InterPro" id="IPR036188">
    <property type="entry name" value="FAD/NAD-bd_sf"/>
</dbReference>
<keyword evidence="4" id="KW-0732">Signal</keyword>
<sequence>MKRVVVIGAGAAGTMAAIFAASSGAETRLLERTNDGGRKILISGGGRCNILPAVVHESRFVTDSSPHTLRKMLRSWPLSEQIAFFEGKAGIPLMEERESAKLFPQSESARDVRDRLLALARARGVVIETGALVTGLVPAGNGWQIERRGGSSLQADAVVVATGGLSFPGTGSDGLGLRIIKTLGHTINRTYPALTPLTATVRRKPGTTGGAPFAALSGISLPVTLTARAGTLESTSTGGFLFTHHGYSGPAVLDVSHVAVRSRAEMDAPARLVVRWTSLNDKDWESVFGSRGSRTVLNAVAAQLPRRLAEALIDFARIDIRRTLSQLTRDERLRLIDILVRCELPWSGDEGYGKAEVTGGGVCLSEIDPKTLESKIHKGLFLCGEILDAFGPIGGYNFLWAWATGRAAGLGASRTH</sequence>
<dbReference type="Proteomes" id="UP000006898">
    <property type="component" value="Chromosome"/>
</dbReference>
<feature type="domain" description="RsdA/BaiN/AoA(So)-like insert" evidence="6">
    <location>
        <begin position="214"/>
        <end position="357"/>
    </location>
</feature>
<dbReference type="SUPFAM" id="SSF160996">
    <property type="entry name" value="HI0933 insert domain-like"/>
    <property type="match status" value="1"/>
</dbReference>
<dbReference type="AlphaFoldDB" id="D5MHW4"/>
<reference evidence="7 8" key="1">
    <citation type="journal article" date="2010" name="Nature">
        <title>Nitrite-driven anaerobic methane oxidation by oxygenic bacteria.</title>
        <authorList>
            <person name="Ettwig K.F."/>
            <person name="Butler M.K."/>
            <person name="Le Paslier D."/>
            <person name="Pelletier E."/>
            <person name="Mangenot S."/>
            <person name="Kuypers M.M.M."/>
            <person name="Schreiber F."/>
            <person name="Dutilh B.E."/>
            <person name="Zedelius J."/>
            <person name="de Beer D."/>
            <person name="Gloerich J."/>
            <person name="Wessels H.J.C.T."/>
            <person name="van Allen T."/>
            <person name="Luesken F."/>
            <person name="Wu M."/>
            <person name="van de Pas-Schoonen K.T."/>
            <person name="Op den Camp H.J.M."/>
            <person name="Janssen-Megens E.M."/>
            <person name="Francoijs K-J."/>
            <person name="Stunnenberg H."/>
            <person name="Weissenbach J."/>
            <person name="Jetten M.S.M."/>
            <person name="Strous M."/>
        </authorList>
    </citation>
    <scope>NUCLEOTIDE SEQUENCE [LARGE SCALE GENOMIC DNA]</scope>
</reference>
<dbReference type="eggNOG" id="COG2081">
    <property type="taxonomic scope" value="Bacteria"/>
</dbReference>
<dbReference type="EMBL" id="FP565575">
    <property type="protein sequence ID" value="CBE69255.1"/>
    <property type="molecule type" value="Genomic_DNA"/>
</dbReference>
<dbReference type="HOGENOM" id="CLU_025174_3_1_0"/>
<evidence type="ECO:0000256" key="3">
    <source>
        <dbReference type="ARBA" id="ARBA00022827"/>
    </source>
</evidence>
<feature type="chain" id="PRO_5003074314" evidence="4">
    <location>
        <begin position="21"/>
        <end position="416"/>
    </location>
</feature>
<dbReference type="InterPro" id="IPR057661">
    <property type="entry name" value="RsdA/BaiN/AoA(So)_Rossmann"/>
</dbReference>
<evidence type="ECO:0000313" key="8">
    <source>
        <dbReference type="Proteomes" id="UP000006898"/>
    </source>
</evidence>
<dbReference type="Gene3D" id="2.40.30.10">
    <property type="entry name" value="Translation factors"/>
    <property type="match status" value="1"/>
</dbReference>
<proteinExistence type="predicted"/>
<evidence type="ECO:0000256" key="4">
    <source>
        <dbReference type="SAM" id="SignalP"/>
    </source>
</evidence>
<dbReference type="InterPro" id="IPR023166">
    <property type="entry name" value="BaiN-like_dom_sf"/>
</dbReference>
<accession>D5MHW4</accession>
<evidence type="ECO:0000256" key="1">
    <source>
        <dbReference type="ARBA" id="ARBA00001974"/>
    </source>
</evidence>
<comment type="cofactor">
    <cofactor evidence="1">
        <name>FAD</name>
        <dbReference type="ChEBI" id="CHEBI:57692"/>
    </cofactor>
</comment>
<dbReference type="Gene3D" id="1.10.8.260">
    <property type="entry name" value="HI0933 insert domain-like"/>
    <property type="match status" value="1"/>
</dbReference>
<dbReference type="InterPro" id="IPR055178">
    <property type="entry name" value="RsdA/BaiN/AoA(So)-like_dom"/>
</dbReference>
<name>D5MHW4_METO1</name>
<organism evidence="7 8">
    <name type="scientific">Methylomirabilis oxygeniifera</name>
    <dbReference type="NCBI Taxonomy" id="671143"/>
    <lineage>
        <taxon>Bacteria</taxon>
        <taxon>Candidatus Methylomirabilota</taxon>
        <taxon>Candidatus Methylomirabilia</taxon>
        <taxon>Candidatus Methylomirabilales</taxon>
        <taxon>Candidatus Methylomirabilaceae</taxon>
        <taxon>Candidatus Methylomirabilis</taxon>
    </lineage>
</organism>
<dbReference type="PANTHER" id="PTHR42887">
    <property type="entry name" value="OS12G0638800 PROTEIN"/>
    <property type="match status" value="1"/>
</dbReference>
<keyword evidence="2" id="KW-0285">Flavoprotein</keyword>
<dbReference type="SUPFAM" id="SSF51905">
    <property type="entry name" value="FAD/NAD(P)-binding domain"/>
    <property type="match status" value="1"/>
</dbReference>
<dbReference type="Pfam" id="PF03486">
    <property type="entry name" value="HI0933_like"/>
    <property type="match status" value="1"/>
</dbReference>
<evidence type="ECO:0000259" key="5">
    <source>
        <dbReference type="Pfam" id="PF03486"/>
    </source>
</evidence>
<protein>
    <submittedName>
        <fullName evidence="7">Putative oxidoreductase with FAD/NAD(P)-binding domain</fullName>
    </submittedName>
</protein>
<dbReference type="NCBIfam" id="TIGR00275">
    <property type="entry name" value="aminoacetone oxidase family FAD-binding enzyme"/>
    <property type="match status" value="1"/>
</dbReference>
<dbReference type="PRINTS" id="PR00411">
    <property type="entry name" value="PNDRDTASEI"/>
</dbReference>
<dbReference type="PANTHER" id="PTHR42887:SF2">
    <property type="entry name" value="OS12G0638800 PROTEIN"/>
    <property type="match status" value="1"/>
</dbReference>
<gene>
    <name evidence="7" type="ORF">DAMO_2205</name>
</gene>
<dbReference type="Gene3D" id="3.50.50.60">
    <property type="entry name" value="FAD/NAD(P)-binding domain"/>
    <property type="match status" value="1"/>
</dbReference>
<evidence type="ECO:0000256" key="2">
    <source>
        <dbReference type="ARBA" id="ARBA00022630"/>
    </source>
</evidence>
<dbReference type="STRING" id="671143.DAMO_2205"/>
<feature type="signal peptide" evidence="4">
    <location>
        <begin position="1"/>
        <end position="20"/>
    </location>
</feature>
<evidence type="ECO:0000313" key="7">
    <source>
        <dbReference type="EMBL" id="CBE69255.1"/>
    </source>
</evidence>
<dbReference type="KEGG" id="mox:DAMO_2205"/>
<feature type="domain" description="RsdA/BaiN/AoA(So)-like Rossmann fold-like" evidence="5">
    <location>
        <begin position="3"/>
        <end position="409"/>
    </location>
</feature>
<dbReference type="PRINTS" id="PR00368">
    <property type="entry name" value="FADPNR"/>
</dbReference>
<evidence type="ECO:0000259" key="6">
    <source>
        <dbReference type="Pfam" id="PF22780"/>
    </source>
</evidence>